<keyword evidence="2" id="KW-0472">Membrane</keyword>
<evidence type="ECO:0000313" key="3">
    <source>
        <dbReference type="EMBL" id="KAF8763397.1"/>
    </source>
</evidence>
<sequence>MDSEKETHKIEAEGEKKDTITAVEESTHLTSAGTAIDLISRINDITVDIDKGTHGVESDEEKGKIITAEEITDQTIARIAKESNSIINGASAEMKNISKVSDPQKDFKINILDDPHQFGEFKNELKSAAYFKGESDSQETENKLENNSSGKLEISEIVTKRKFIESLRDQAGVSRTELGRTVTKEETILSTEKFVTNISLQKNFYSRNSLLSESTCGLNDSLSESSEEALMEETELNADLTAEKVSIFKPLDKKSDYFAKEKKLNSLAELKKINMEKTSDDGKSYRIKQKEKASILSQEVCNILPSDVCSNTNDKNYSIENLSDSKECTKIVEDSTLTTNLSEIDGFETNYLQNESKGSNVKPEKIRFNSLDFVFNKILLFILIISSFFYSFIFVLCKYISRFRMKNPVDTFTTEAMASPSNLEIEFLLSNSAENIVATPKKEKIIEYKTKINKESVSGSANTHQEQNMQKIPKINLESRLYYQQEETIELKKEEKESAKYPTEKKKMCDGELNKTLTDQSSKINERVLNGQEKKEERRKKKFEKNNNKKKVENQRREDLEVLSKKPIVVHEQNDASNSENLKTQSDRKQEISSEFSREFGKLPAVLEHSVNDGTSAYGESNSTRSQMHDMIFLQQGDLRFRYIADRNSNFTIKFTTVEKSHAQNEDKYLRYKLKVKKNE</sequence>
<feature type="region of interest" description="Disordered" evidence="1">
    <location>
        <begin position="494"/>
        <end position="588"/>
    </location>
</feature>
<proteinExistence type="predicted"/>
<dbReference type="AlphaFoldDB" id="A0A8T0E004"/>
<keyword evidence="4" id="KW-1185">Reference proteome</keyword>
<evidence type="ECO:0000313" key="4">
    <source>
        <dbReference type="Proteomes" id="UP000807504"/>
    </source>
</evidence>
<protein>
    <submittedName>
        <fullName evidence="3">Uncharacterized protein</fullName>
    </submittedName>
</protein>
<feature type="compositionally biased region" description="Polar residues" evidence="1">
    <location>
        <begin position="575"/>
        <end position="584"/>
    </location>
</feature>
<dbReference type="Proteomes" id="UP000807504">
    <property type="component" value="Unassembled WGS sequence"/>
</dbReference>
<accession>A0A8T0E004</accession>
<reference evidence="3" key="2">
    <citation type="submission" date="2020-06" db="EMBL/GenBank/DDBJ databases">
        <authorList>
            <person name="Sheffer M."/>
        </authorList>
    </citation>
    <scope>NUCLEOTIDE SEQUENCE</scope>
</reference>
<keyword evidence="2" id="KW-1133">Transmembrane helix</keyword>
<feature type="compositionally biased region" description="Basic and acidic residues" evidence="1">
    <location>
        <begin position="544"/>
        <end position="564"/>
    </location>
</feature>
<feature type="transmembrane region" description="Helical" evidence="2">
    <location>
        <begin position="378"/>
        <end position="397"/>
    </location>
</feature>
<name>A0A8T0E004_ARGBR</name>
<keyword evidence="2" id="KW-0812">Transmembrane</keyword>
<feature type="compositionally biased region" description="Basic and acidic residues" evidence="1">
    <location>
        <begin position="494"/>
        <end position="513"/>
    </location>
</feature>
<evidence type="ECO:0000256" key="2">
    <source>
        <dbReference type="SAM" id="Phobius"/>
    </source>
</evidence>
<reference evidence="3" key="1">
    <citation type="journal article" date="2020" name="bioRxiv">
        <title>Chromosome-level reference genome of the European wasp spider Argiope bruennichi: a resource for studies on range expansion and evolutionary adaptation.</title>
        <authorList>
            <person name="Sheffer M.M."/>
            <person name="Hoppe A."/>
            <person name="Krehenwinkel H."/>
            <person name="Uhl G."/>
            <person name="Kuss A.W."/>
            <person name="Jensen L."/>
            <person name="Jensen C."/>
            <person name="Gillespie R.G."/>
            <person name="Hoff K.J."/>
            <person name="Prost S."/>
        </authorList>
    </citation>
    <scope>NUCLEOTIDE SEQUENCE</scope>
</reference>
<gene>
    <name evidence="3" type="ORF">HNY73_021585</name>
</gene>
<organism evidence="3 4">
    <name type="scientific">Argiope bruennichi</name>
    <name type="common">Wasp spider</name>
    <name type="synonym">Aranea bruennichi</name>
    <dbReference type="NCBI Taxonomy" id="94029"/>
    <lineage>
        <taxon>Eukaryota</taxon>
        <taxon>Metazoa</taxon>
        <taxon>Ecdysozoa</taxon>
        <taxon>Arthropoda</taxon>
        <taxon>Chelicerata</taxon>
        <taxon>Arachnida</taxon>
        <taxon>Araneae</taxon>
        <taxon>Araneomorphae</taxon>
        <taxon>Entelegynae</taxon>
        <taxon>Araneoidea</taxon>
        <taxon>Araneidae</taxon>
        <taxon>Argiope</taxon>
    </lineage>
</organism>
<dbReference type="EMBL" id="JABXBU010002231">
    <property type="protein sequence ID" value="KAF8763397.1"/>
    <property type="molecule type" value="Genomic_DNA"/>
</dbReference>
<comment type="caution">
    <text evidence="3">The sequence shown here is derived from an EMBL/GenBank/DDBJ whole genome shotgun (WGS) entry which is preliminary data.</text>
</comment>
<evidence type="ECO:0000256" key="1">
    <source>
        <dbReference type="SAM" id="MobiDB-lite"/>
    </source>
</evidence>